<dbReference type="InterPro" id="IPR046688">
    <property type="entry name" value="DUF6558_N"/>
</dbReference>
<evidence type="ECO:0008006" key="5">
    <source>
        <dbReference type="Google" id="ProtNLM"/>
    </source>
</evidence>
<evidence type="ECO:0000313" key="4">
    <source>
        <dbReference type="Proteomes" id="UP000198558"/>
    </source>
</evidence>
<keyword evidence="4" id="KW-1185">Reference proteome</keyword>
<feature type="domain" description="Phage tail-like C-terminal" evidence="2">
    <location>
        <begin position="140"/>
        <end position="261"/>
    </location>
</feature>
<dbReference type="Pfam" id="PF20195">
    <property type="entry name" value="DUF6558"/>
    <property type="match status" value="1"/>
</dbReference>
<organism evidence="3 4">
    <name type="scientific">Thomasclavelia cocleata</name>
    <dbReference type="NCBI Taxonomy" id="69824"/>
    <lineage>
        <taxon>Bacteria</taxon>
        <taxon>Bacillati</taxon>
        <taxon>Bacillota</taxon>
        <taxon>Erysipelotrichia</taxon>
        <taxon>Erysipelotrichales</taxon>
        <taxon>Coprobacillaceae</taxon>
        <taxon>Thomasclavelia</taxon>
    </lineage>
</organism>
<dbReference type="GeneID" id="78287218"/>
<accession>A0A1I0BMF1</accession>
<reference evidence="4" key="1">
    <citation type="submission" date="2016-10" db="EMBL/GenBank/DDBJ databases">
        <authorList>
            <person name="Varghese N."/>
            <person name="Submissions S."/>
        </authorList>
    </citation>
    <scope>NUCLEOTIDE SEQUENCE [LARGE SCALE GENOMIC DNA]</scope>
    <source>
        <strain evidence="4">DSM 1551</strain>
    </source>
</reference>
<evidence type="ECO:0000259" key="1">
    <source>
        <dbReference type="Pfam" id="PF20195"/>
    </source>
</evidence>
<evidence type="ECO:0000313" key="3">
    <source>
        <dbReference type="EMBL" id="SET07787.1"/>
    </source>
</evidence>
<evidence type="ECO:0000259" key="2">
    <source>
        <dbReference type="Pfam" id="PF20753"/>
    </source>
</evidence>
<dbReference type="AlphaFoldDB" id="A0A1I0BMF1"/>
<dbReference type="Pfam" id="PF20753">
    <property type="entry name" value="DUF6558_C"/>
    <property type="match status" value="1"/>
</dbReference>
<feature type="domain" description="DUF6558" evidence="1">
    <location>
        <begin position="1"/>
        <end position="138"/>
    </location>
</feature>
<dbReference type="OrthoDB" id="2047487at2"/>
<proteinExistence type="predicted"/>
<gene>
    <name evidence="3" type="ORF">SAMN04489758_101175</name>
</gene>
<name>A0A1I0BMF1_9FIRM</name>
<dbReference type="Proteomes" id="UP000198558">
    <property type="component" value="Unassembled WGS sequence"/>
</dbReference>
<sequence>MKIKDFKYKDKLLSEFDLIMCDPNNNSGNNTVEGVKFVFNTIKMPNSEKYNKTYVSHESPLSAIFGICKRPCDNNKNYFDQYELEDIINWLSGNDYEEFQPCDEEFDDIVFYGSFVKIDFVRHGEHIYKLIVAFETNSSFGYGVERNINFEILSENSTYDIINDSDETGHLSPSLVEIQLKKRGDLLIKNLLNDELDLCIKNCEADEIITFDNEHKILLSSENKHNLYDDFNYCFLKLYKTKSDFVNTLSFSLPCKVNIKYRPLRKVPILCQ</sequence>
<dbReference type="InterPro" id="IPR048276">
    <property type="entry name" value="Phage_tail-like_C"/>
</dbReference>
<protein>
    <recommendedName>
        <fullName evidence="5">Phage tail protein</fullName>
    </recommendedName>
</protein>
<dbReference type="EMBL" id="FOIN01000001">
    <property type="protein sequence ID" value="SET07787.1"/>
    <property type="molecule type" value="Genomic_DNA"/>
</dbReference>
<dbReference type="RefSeq" id="WP_092351523.1">
    <property type="nucleotide sequence ID" value="NZ_FOIN01000001.1"/>
</dbReference>